<dbReference type="PANTHER" id="PTHR35333:SF3">
    <property type="entry name" value="BETA-LACTAMASE-TYPE TRANSPEPTIDASE FOLD CONTAINING PROTEIN"/>
    <property type="match status" value="1"/>
</dbReference>
<gene>
    <name evidence="4" type="ORF">bsdtw1_03274</name>
</gene>
<evidence type="ECO:0000256" key="2">
    <source>
        <dbReference type="SAM" id="Phobius"/>
    </source>
</evidence>
<evidence type="ECO:0000313" key="5">
    <source>
        <dbReference type="Proteomes" id="UP000580568"/>
    </source>
</evidence>
<dbReference type="Pfam" id="PF13354">
    <property type="entry name" value="Beta-lactamase2"/>
    <property type="match status" value="1"/>
</dbReference>
<dbReference type="AlphaFoldDB" id="A0A6V8SJP4"/>
<keyword evidence="5" id="KW-1185">Reference proteome</keyword>
<dbReference type="GO" id="GO:0046677">
    <property type="term" value="P:response to antibiotic"/>
    <property type="evidence" value="ECO:0007669"/>
    <property type="project" value="InterPro"/>
</dbReference>
<dbReference type="InterPro" id="IPR012338">
    <property type="entry name" value="Beta-lactam/transpept-like"/>
</dbReference>
<protein>
    <recommendedName>
        <fullName evidence="3">Beta-lactamase class A catalytic domain-containing protein</fullName>
    </recommendedName>
</protein>
<dbReference type="SUPFAM" id="SSF56601">
    <property type="entry name" value="beta-lactamase/transpeptidase-like"/>
    <property type="match status" value="1"/>
</dbReference>
<proteinExistence type="predicted"/>
<feature type="coiled-coil region" evidence="1">
    <location>
        <begin position="67"/>
        <end position="94"/>
    </location>
</feature>
<dbReference type="EMBL" id="BLZR01000001">
    <property type="protein sequence ID" value="GFP77160.1"/>
    <property type="molecule type" value="Genomic_DNA"/>
</dbReference>
<feature type="domain" description="Beta-lactamase class A catalytic" evidence="3">
    <location>
        <begin position="100"/>
        <end position="298"/>
    </location>
</feature>
<dbReference type="GO" id="GO:0030655">
    <property type="term" value="P:beta-lactam antibiotic catabolic process"/>
    <property type="evidence" value="ECO:0007669"/>
    <property type="project" value="InterPro"/>
</dbReference>
<keyword evidence="2" id="KW-1133">Transmembrane helix</keyword>
<dbReference type="RefSeq" id="WP_183278545.1">
    <property type="nucleotide sequence ID" value="NZ_BLZR01000001.1"/>
</dbReference>
<accession>A0A6V8SJP4</accession>
<keyword evidence="2" id="KW-0812">Transmembrane</keyword>
<organism evidence="4 5">
    <name type="scientific">Clostridium fungisolvens</name>
    <dbReference type="NCBI Taxonomy" id="1604897"/>
    <lineage>
        <taxon>Bacteria</taxon>
        <taxon>Bacillati</taxon>
        <taxon>Bacillota</taxon>
        <taxon>Clostridia</taxon>
        <taxon>Eubacteriales</taxon>
        <taxon>Clostridiaceae</taxon>
        <taxon>Clostridium</taxon>
    </lineage>
</organism>
<feature type="transmembrane region" description="Helical" evidence="2">
    <location>
        <begin position="5"/>
        <end position="22"/>
    </location>
</feature>
<evidence type="ECO:0000259" key="3">
    <source>
        <dbReference type="Pfam" id="PF13354"/>
    </source>
</evidence>
<reference evidence="4 5" key="1">
    <citation type="submission" date="2020-07" db="EMBL/GenBank/DDBJ databases">
        <title>A new beta-1,3-glucan-decomposing anaerobic bacterium isolated from anoxic soil subjected to biological soil disinfestation.</title>
        <authorList>
            <person name="Ueki A."/>
            <person name="Tonouchi A."/>
        </authorList>
    </citation>
    <scope>NUCLEOTIDE SEQUENCE [LARGE SCALE GENOMIC DNA]</scope>
    <source>
        <strain evidence="4 5">TW1</strain>
    </source>
</reference>
<evidence type="ECO:0000313" key="4">
    <source>
        <dbReference type="EMBL" id="GFP77160.1"/>
    </source>
</evidence>
<dbReference type="PANTHER" id="PTHR35333">
    <property type="entry name" value="BETA-LACTAMASE"/>
    <property type="match status" value="1"/>
</dbReference>
<dbReference type="InterPro" id="IPR000871">
    <property type="entry name" value="Beta-lactam_class-A"/>
</dbReference>
<dbReference type="InterPro" id="IPR045155">
    <property type="entry name" value="Beta-lactam_cat"/>
</dbReference>
<dbReference type="Gene3D" id="3.40.710.10">
    <property type="entry name" value="DD-peptidase/beta-lactamase superfamily"/>
    <property type="match status" value="1"/>
</dbReference>
<dbReference type="Proteomes" id="UP000580568">
    <property type="component" value="Unassembled WGS sequence"/>
</dbReference>
<evidence type="ECO:0000256" key="1">
    <source>
        <dbReference type="SAM" id="Coils"/>
    </source>
</evidence>
<sequence>MKKKYLYACMVVAIILIVFIGYRNNGQAEVLANQNAVAANSNTNAIEDTDTLIAEHKEVDHEKIAEIKEAEEIKINKQKKLDELKAKVEEFIKDNKDKVGIAYYDLNSSLGFSINGDKTFKAASTVKVPISMATVDLIKEKKLTMDQGVIYSSQDYEDGAGILQGSSRLTKPINISTLIDYSIKYSDNIAVNMLLRTITAEYKYSYIENIVKHTVNRAENESSALDSLEILKKLYFNNDDNEYYKTIIDDMKNTVYHDRIDKYIPQEIVAHKIGDYEDYVNDIGIIYADEPYILTIFTKDTNGDPDELIAKLSKYIYENR</sequence>
<name>A0A6V8SJP4_9CLOT</name>
<keyword evidence="2" id="KW-0472">Membrane</keyword>
<comment type="caution">
    <text evidence="4">The sequence shown here is derived from an EMBL/GenBank/DDBJ whole genome shotgun (WGS) entry which is preliminary data.</text>
</comment>
<dbReference type="GO" id="GO:0008800">
    <property type="term" value="F:beta-lactamase activity"/>
    <property type="evidence" value="ECO:0007669"/>
    <property type="project" value="InterPro"/>
</dbReference>
<keyword evidence="1" id="KW-0175">Coiled coil</keyword>